<keyword evidence="4" id="KW-1133">Transmembrane helix</keyword>
<feature type="disulfide bond" evidence="9">
    <location>
        <begin position="126"/>
        <end position="141"/>
    </location>
</feature>
<dbReference type="InterPro" id="IPR023415">
    <property type="entry name" value="LDLR_class-A_CS"/>
</dbReference>
<dbReference type="Gene3D" id="4.10.400.10">
    <property type="entry name" value="Low-density Lipoprotein Receptor"/>
    <property type="match status" value="4"/>
</dbReference>
<evidence type="ECO:0000256" key="6">
    <source>
        <dbReference type="ARBA" id="ARBA00023157"/>
    </source>
</evidence>
<feature type="disulfide bond" evidence="9">
    <location>
        <begin position="63"/>
        <end position="75"/>
    </location>
</feature>
<keyword evidence="5" id="KW-0472">Membrane</keyword>
<keyword evidence="8" id="KW-0325">Glycoprotein</keyword>
<keyword evidence="10" id="KW-1185">Reference proteome</keyword>
<feature type="disulfide bond" evidence="9">
    <location>
        <begin position="24"/>
        <end position="36"/>
    </location>
</feature>
<evidence type="ECO:0000256" key="9">
    <source>
        <dbReference type="PROSITE-ProRule" id="PRU00124"/>
    </source>
</evidence>
<feature type="disulfide bond" evidence="9">
    <location>
        <begin position="31"/>
        <end position="49"/>
    </location>
</feature>
<feature type="disulfide bond" evidence="9">
    <location>
        <begin position="107"/>
        <end position="119"/>
    </location>
</feature>
<dbReference type="SUPFAM" id="SSF57424">
    <property type="entry name" value="LDL receptor-like module"/>
    <property type="match status" value="2"/>
</dbReference>
<evidence type="ECO:0000256" key="7">
    <source>
        <dbReference type="ARBA" id="ARBA00023170"/>
    </source>
</evidence>
<organism evidence="10 11">
    <name type="scientific">Aplysia californica</name>
    <name type="common">California sea hare</name>
    <dbReference type="NCBI Taxonomy" id="6500"/>
    <lineage>
        <taxon>Eukaryota</taxon>
        <taxon>Metazoa</taxon>
        <taxon>Spiralia</taxon>
        <taxon>Lophotrochozoa</taxon>
        <taxon>Mollusca</taxon>
        <taxon>Gastropoda</taxon>
        <taxon>Heterobranchia</taxon>
        <taxon>Euthyneura</taxon>
        <taxon>Tectipleura</taxon>
        <taxon>Aplysiida</taxon>
        <taxon>Aplysioidea</taxon>
        <taxon>Aplysiidae</taxon>
        <taxon>Aplysia</taxon>
    </lineage>
</organism>
<feature type="disulfide bond" evidence="9">
    <location>
        <begin position="43"/>
        <end position="58"/>
    </location>
</feature>
<accession>A0ABM1AE82</accession>
<dbReference type="PANTHER" id="PTHR22722">
    <property type="entry name" value="LOW-DENSITY LIPOPROTEIN RECEPTOR-RELATED PROTEIN 2-RELATED"/>
    <property type="match status" value="1"/>
</dbReference>
<dbReference type="InterPro" id="IPR036055">
    <property type="entry name" value="LDL_receptor-like_sf"/>
</dbReference>
<name>A0ABM1AE82_APLCA</name>
<keyword evidence="7 11" id="KW-0675">Receptor</keyword>
<dbReference type="InterPro" id="IPR002172">
    <property type="entry name" value="LDrepeatLR_classA_rpt"/>
</dbReference>
<evidence type="ECO:0000256" key="2">
    <source>
        <dbReference type="ARBA" id="ARBA00022692"/>
    </source>
</evidence>
<comment type="subcellular location">
    <subcellularLocation>
        <location evidence="1">Membrane</location>
        <topology evidence="1">Single-pass membrane protein</topology>
    </subcellularLocation>
</comment>
<evidence type="ECO:0000256" key="5">
    <source>
        <dbReference type="ARBA" id="ARBA00023136"/>
    </source>
</evidence>
<dbReference type="InterPro" id="IPR051221">
    <property type="entry name" value="LDLR-related"/>
</dbReference>
<gene>
    <name evidence="11" type="primary">LOC106013826</name>
</gene>
<evidence type="ECO:0000313" key="11">
    <source>
        <dbReference type="RefSeq" id="XP_012945997.1"/>
    </source>
</evidence>
<keyword evidence="6 9" id="KW-1015">Disulfide bond</keyword>
<proteinExistence type="predicted"/>
<dbReference type="PROSITE" id="PS50068">
    <property type="entry name" value="LDLRA_2"/>
    <property type="match status" value="3"/>
</dbReference>
<evidence type="ECO:0000256" key="4">
    <source>
        <dbReference type="ARBA" id="ARBA00022989"/>
    </source>
</evidence>
<comment type="caution">
    <text evidence="9">Lacks conserved residue(s) required for the propagation of feature annotation.</text>
</comment>
<sequence>MRCDGTNDCYDWSDEMNCADDEDCPYGHRRCASGQCIPEYKWCNRWPNCPDRSDEQDCDYAPCQPDEFTCSNGECVPLSLVCHGGRSADGRGCEDKSHLVHCDDHVCGEGQFKCRKSYCVDESQVCDNNGDCLNLSDEETCEHPCPYGQNLCMCYDQMMSCEGKGYRQLPIPNPLEQINKLQLSGNRLALNSTTFSGAGKHMDSVVYL</sequence>
<dbReference type="SMART" id="SM00192">
    <property type="entry name" value="LDLa"/>
    <property type="match status" value="3"/>
</dbReference>
<reference evidence="11" key="1">
    <citation type="submission" date="2025-08" db="UniProtKB">
        <authorList>
            <consortium name="RefSeq"/>
        </authorList>
    </citation>
    <scope>IDENTIFICATION</scope>
</reference>
<evidence type="ECO:0000256" key="3">
    <source>
        <dbReference type="ARBA" id="ARBA00022737"/>
    </source>
</evidence>
<feature type="disulfide bond" evidence="9">
    <location>
        <begin position="114"/>
        <end position="132"/>
    </location>
</feature>
<dbReference type="PRINTS" id="PR00261">
    <property type="entry name" value="LDLRECEPTOR"/>
</dbReference>
<evidence type="ECO:0000256" key="8">
    <source>
        <dbReference type="ARBA" id="ARBA00023180"/>
    </source>
</evidence>
<keyword evidence="2" id="KW-0812">Transmembrane</keyword>
<dbReference type="GeneID" id="106013826"/>
<dbReference type="Proteomes" id="UP000694888">
    <property type="component" value="Unplaced"/>
</dbReference>
<evidence type="ECO:0000313" key="10">
    <source>
        <dbReference type="Proteomes" id="UP000694888"/>
    </source>
</evidence>
<dbReference type="RefSeq" id="XP_012945997.1">
    <property type="nucleotide sequence ID" value="XM_013090543.2"/>
</dbReference>
<dbReference type="PROSITE" id="PS01209">
    <property type="entry name" value="LDLRA_1"/>
    <property type="match status" value="1"/>
</dbReference>
<protein>
    <submittedName>
        <fullName evidence="11">G-protein coupled receptor GRL101</fullName>
    </submittedName>
</protein>
<dbReference type="Pfam" id="PF00057">
    <property type="entry name" value="Ldl_recept_a"/>
    <property type="match status" value="3"/>
</dbReference>
<evidence type="ECO:0000256" key="1">
    <source>
        <dbReference type="ARBA" id="ARBA00004167"/>
    </source>
</evidence>
<keyword evidence="3" id="KW-0677">Repeat</keyword>
<dbReference type="CDD" id="cd00112">
    <property type="entry name" value="LDLa"/>
    <property type="match status" value="2"/>
</dbReference>